<dbReference type="AlphaFoldDB" id="A0A645BG53"/>
<comment type="caution">
    <text evidence="2">The sequence shown here is derived from an EMBL/GenBank/DDBJ whole genome shotgun (WGS) entry which is preliminary data.</text>
</comment>
<dbReference type="InterPro" id="IPR004699">
    <property type="entry name" value="PTS_IID_sorb"/>
</dbReference>
<evidence type="ECO:0000313" key="2">
    <source>
        <dbReference type="EMBL" id="MPM63601.1"/>
    </source>
</evidence>
<evidence type="ECO:0000256" key="1">
    <source>
        <dbReference type="SAM" id="Phobius"/>
    </source>
</evidence>
<dbReference type="PANTHER" id="PTHR40399">
    <property type="entry name" value="PTS SYSTEM GLUCITOL/SORBITOL-SPECIFIC EIIC COMPONENT"/>
    <property type="match status" value="1"/>
</dbReference>
<protein>
    <submittedName>
        <fullName evidence="2">PTS system glucitol/sorbitol-specific EIIC component</fullName>
    </submittedName>
</protein>
<keyword evidence="1" id="KW-1133">Transmembrane helix</keyword>
<feature type="transmembrane region" description="Helical" evidence="1">
    <location>
        <begin position="64"/>
        <end position="84"/>
    </location>
</feature>
<name>A0A645BG53_9ZZZZ</name>
<gene>
    <name evidence="2" type="primary">srlA_1</name>
    <name evidence="2" type="ORF">SDC9_110482</name>
</gene>
<keyword evidence="1" id="KW-0472">Membrane</keyword>
<dbReference type="PIRSF" id="PIRSF038321">
    <property type="entry name" value="PTS_glc_srb_IIC"/>
    <property type="match status" value="1"/>
</dbReference>
<keyword evidence="1" id="KW-0812">Transmembrane</keyword>
<feature type="transmembrane region" description="Helical" evidence="1">
    <location>
        <begin position="22"/>
        <end position="44"/>
    </location>
</feature>
<organism evidence="2">
    <name type="scientific">bioreactor metagenome</name>
    <dbReference type="NCBI Taxonomy" id="1076179"/>
    <lineage>
        <taxon>unclassified sequences</taxon>
        <taxon>metagenomes</taxon>
        <taxon>ecological metagenomes</taxon>
    </lineage>
</organism>
<dbReference type="Pfam" id="PF03608">
    <property type="entry name" value="EII-GUT"/>
    <property type="match status" value="1"/>
</dbReference>
<feature type="transmembrane region" description="Helical" evidence="1">
    <location>
        <begin position="142"/>
        <end position="160"/>
    </location>
</feature>
<dbReference type="NCBIfam" id="TIGR00821">
    <property type="entry name" value="EII-GUT"/>
    <property type="match status" value="1"/>
</dbReference>
<sequence length="184" mass="20220">MDAIIKFAEGFMGLFALGAQTFTSWVTGIVPQVLLLLIAMNTLIRLIGEEKINQFAKFSAKNPILRYMVVPFLGAFMLGNPMALSLGRFMPERYKPSYYASASYFCHTSSGVFPHINPGEVFIYLGIANGISTLGLSTMPLAVRYLLVGLVCNLMSGWVTDFTTKMVMKQQGIELSKEVKAIAA</sequence>
<proteinExistence type="predicted"/>
<dbReference type="EMBL" id="VSSQ01019509">
    <property type="protein sequence ID" value="MPM63601.1"/>
    <property type="molecule type" value="Genomic_DNA"/>
</dbReference>
<dbReference type="GO" id="GO:0016020">
    <property type="term" value="C:membrane"/>
    <property type="evidence" value="ECO:0007669"/>
    <property type="project" value="InterPro"/>
</dbReference>
<dbReference type="GO" id="GO:0009401">
    <property type="term" value="P:phosphoenolpyruvate-dependent sugar phosphotransferase system"/>
    <property type="evidence" value="ECO:0007669"/>
    <property type="project" value="InterPro"/>
</dbReference>
<dbReference type="PROSITE" id="PS51107">
    <property type="entry name" value="PTS_EIIC_TYPE_5"/>
    <property type="match status" value="1"/>
</dbReference>
<accession>A0A645BG53</accession>
<reference evidence="2" key="1">
    <citation type="submission" date="2019-08" db="EMBL/GenBank/DDBJ databases">
        <authorList>
            <person name="Kucharzyk K."/>
            <person name="Murdoch R.W."/>
            <person name="Higgins S."/>
            <person name="Loffler F."/>
        </authorList>
    </citation>
    <scope>NUCLEOTIDE SEQUENCE</scope>
</reference>
<dbReference type="PANTHER" id="PTHR40399:SF1">
    <property type="entry name" value="PTS SYSTEM GLUCITOL_SORBITOL-SPECIFIC EIIC COMPONENT"/>
    <property type="match status" value="1"/>
</dbReference>